<sequence length="319" mass="35468">MLFLNPTRIMPNMIGLLPLLSVTVPIVNATPIVFKAVSLAPRADPGFTCHMAPENYCTIGITVTPSRIADEQPEFIYLFDSYCNRYGFMESGFNIDMASRLPYKIIGTLSDGDGSKNSFGRIATNPSICYAGRCWGSNDPCWYRVPIGNGKDQWQNVCVFRCNNMNARRDNTIEDSDGASVDVKALDGPIETRDGEIIDTRDGTIGRRGDLCHHADAGYCTIAVTVTRSRLAAGAMDDWVYLFDSSCRQIGGMYSDQNINMASQLPYKIVGHMAHNNERLTAFPDFCYAGRCTSAYDGCWIHADVGDFQWVNRCQFRCN</sequence>
<name>A0A4Z1HND9_9HELO</name>
<evidence type="ECO:0000313" key="3">
    <source>
        <dbReference type="Proteomes" id="UP000297527"/>
    </source>
</evidence>
<dbReference type="OrthoDB" id="3507402at2759"/>
<dbReference type="AlphaFoldDB" id="A0A4Z1HND9"/>
<gene>
    <name evidence="2" type="ORF">BCON_0320g00110</name>
</gene>
<evidence type="ECO:0000256" key="1">
    <source>
        <dbReference type="SAM" id="SignalP"/>
    </source>
</evidence>
<proteinExistence type="predicted"/>
<dbReference type="Proteomes" id="UP000297527">
    <property type="component" value="Unassembled WGS sequence"/>
</dbReference>
<dbReference type="EMBL" id="PQXN01000319">
    <property type="protein sequence ID" value="TGO46523.1"/>
    <property type="molecule type" value="Genomic_DNA"/>
</dbReference>
<feature type="chain" id="PRO_5021472642" evidence="1">
    <location>
        <begin position="30"/>
        <end position="319"/>
    </location>
</feature>
<evidence type="ECO:0000313" key="2">
    <source>
        <dbReference type="EMBL" id="TGO46523.1"/>
    </source>
</evidence>
<protein>
    <submittedName>
        <fullName evidence="2">Uncharacterized protein</fullName>
    </submittedName>
</protein>
<accession>A0A4Z1HND9</accession>
<keyword evidence="1" id="KW-0732">Signal</keyword>
<feature type="signal peptide" evidence="1">
    <location>
        <begin position="1"/>
        <end position="29"/>
    </location>
</feature>
<organism evidence="2 3">
    <name type="scientific">Botryotinia convoluta</name>
    <dbReference type="NCBI Taxonomy" id="54673"/>
    <lineage>
        <taxon>Eukaryota</taxon>
        <taxon>Fungi</taxon>
        <taxon>Dikarya</taxon>
        <taxon>Ascomycota</taxon>
        <taxon>Pezizomycotina</taxon>
        <taxon>Leotiomycetes</taxon>
        <taxon>Helotiales</taxon>
        <taxon>Sclerotiniaceae</taxon>
        <taxon>Botryotinia</taxon>
    </lineage>
</organism>
<keyword evidence="3" id="KW-1185">Reference proteome</keyword>
<reference evidence="2 3" key="1">
    <citation type="submission" date="2017-12" db="EMBL/GenBank/DDBJ databases">
        <title>Comparative genomics of Botrytis spp.</title>
        <authorList>
            <person name="Valero-Jimenez C.A."/>
            <person name="Tapia P."/>
            <person name="Veloso J."/>
            <person name="Silva-Moreno E."/>
            <person name="Staats M."/>
            <person name="Valdes J.H."/>
            <person name="Van Kan J.A.L."/>
        </authorList>
    </citation>
    <scope>NUCLEOTIDE SEQUENCE [LARGE SCALE GENOMIC DNA]</scope>
    <source>
        <strain evidence="2 3">MUCL11595</strain>
    </source>
</reference>
<comment type="caution">
    <text evidence="2">The sequence shown here is derived from an EMBL/GenBank/DDBJ whole genome shotgun (WGS) entry which is preliminary data.</text>
</comment>